<feature type="transmembrane region" description="Helical" evidence="1">
    <location>
        <begin position="77"/>
        <end position="102"/>
    </location>
</feature>
<evidence type="ECO:0000313" key="2">
    <source>
        <dbReference type="EMBL" id="ESU20941.1"/>
    </source>
</evidence>
<dbReference type="PRINTS" id="PR00702">
    <property type="entry name" value="ACRIFLAVINRP"/>
</dbReference>
<name>A0ABN0QDB0_9FLAO</name>
<dbReference type="Gene3D" id="3.30.70.1440">
    <property type="entry name" value="Multidrug efflux transporter AcrB pore domain"/>
    <property type="match status" value="1"/>
</dbReference>
<feature type="transmembrane region" description="Helical" evidence="1">
    <location>
        <begin position="51"/>
        <end position="71"/>
    </location>
</feature>
<evidence type="ECO:0000256" key="1">
    <source>
        <dbReference type="SAM" id="Phobius"/>
    </source>
</evidence>
<reference evidence="2 3" key="1">
    <citation type="submission" date="2013-08" db="EMBL/GenBank/DDBJ databases">
        <title>Flavobacterium saliperosum type strain genome sequencing.</title>
        <authorList>
            <person name="Lee K."/>
            <person name="Yi H."/>
            <person name="Park S."/>
            <person name="Chun J."/>
        </authorList>
    </citation>
    <scope>NUCLEOTIDE SEQUENCE [LARGE SCALE GENOMIC DNA]</scope>
    <source>
        <strain evidence="2 3">S13</strain>
    </source>
</reference>
<comment type="caution">
    <text evidence="2">The sequence shown here is derived from an EMBL/GenBank/DDBJ whole genome shotgun (WGS) entry which is preliminary data.</text>
</comment>
<keyword evidence="3" id="KW-1185">Reference proteome</keyword>
<dbReference type="InterPro" id="IPR001036">
    <property type="entry name" value="Acrflvin-R"/>
</dbReference>
<feature type="transmembrane region" description="Helical" evidence="1">
    <location>
        <begin position="154"/>
        <end position="180"/>
    </location>
</feature>
<keyword evidence="1" id="KW-1133">Transmembrane helix</keyword>
<proteinExistence type="predicted"/>
<keyword evidence="1" id="KW-0472">Membrane</keyword>
<feature type="transmembrane region" description="Helical" evidence="1">
    <location>
        <begin position="22"/>
        <end position="44"/>
    </location>
</feature>
<dbReference type="Gene3D" id="1.20.1640.10">
    <property type="entry name" value="Multidrug efflux transporter AcrB transmembrane domain"/>
    <property type="match status" value="1"/>
</dbReference>
<dbReference type="PANTHER" id="PTHR32063">
    <property type="match status" value="1"/>
</dbReference>
<accession>A0ABN0QDB0</accession>
<dbReference type="Proteomes" id="UP000018234">
    <property type="component" value="Unassembled WGS sequence"/>
</dbReference>
<organism evidence="2 3">
    <name type="scientific">Flavobacterium saliperosum S13</name>
    <dbReference type="NCBI Taxonomy" id="1341155"/>
    <lineage>
        <taxon>Bacteria</taxon>
        <taxon>Pseudomonadati</taxon>
        <taxon>Bacteroidota</taxon>
        <taxon>Flavobacteriia</taxon>
        <taxon>Flavobacteriales</taxon>
        <taxon>Flavobacteriaceae</taxon>
        <taxon>Flavobacterium</taxon>
    </lineage>
</organism>
<dbReference type="PANTHER" id="PTHR32063:SF77">
    <property type="entry name" value="ACR FAMILY TRANSPORT PROTEIN"/>
    <property type="match status" value="1"/>
</dbReference>
<dbReference type="SUPFAM" id="SSF82866">
    <property type="entry name" value="Multidrug efflux transporter AcrB transmembrane domain"/>
    <property type="match status" value="1"/>
</dbReference>
<dbReference type="RefSeq" id="WP_023577711.1">
    <property type="nucleotide sequence ID" value="NZ_AVFO01000068.1"/>
</dbReference>
<gene>
    <name evidence="2" type="ORF">FSS13T_27420</name>
</gene>
<sequence>MERPTGVNYVWGGDMENQTEGFGTLGIALLAAIILVYLVMVALYDDFITPFVVLFSIPLSFIGALFALALTNNSLNIFTILGIIMLIGLVTKNAILLVDFANHRKAEGENTFNALIQANHARLRPILMTTIAMVIGMVPIALAKGAAAEMNNGLAWVIIGGLISSLFLTLVVVPVVYAIFDSLKRRFGKDEKVDYAELMVANYVHNELSDDGFTPKHEM</sequence>
<dbReference type="EMBL" id="AVFO01000068">
    <property type="protein sequence ID" value="ESU20941.1"/>
    <property type="molecule type" value="Genomic_DNA"/>
</dbReference>
<evidence type="ECO:0000313" key="3">
    <source>
        <dbReference type="Proteomes" id="UP000018234"/>
    </source>
</evidence>
<keyword evidence="1" id="KW-0812">Transmembrane</keyword>
<protein>
    <submittedName>
        <fullName evidence="2">Multidrug resistance AcrB/AcrD/AcrF family protein</fullName>
    </submittedName>
</protein>
<dbReference type="Pfam" id="PF00873">
    <property type="entry name" value="ACR_tran"/>
    <property type="match status" value="1"/>
</dbReference>
<feature type="transmembrane region" description="Helical" evidence="1">
    <location>
        <begin position="123"/>
        <end position="142"/>
    </location>
</feature>